<proteinExistence type="predicted"/>
<organism evidence="5 6">
    <name type="scientific">Caenorhabditis tropicalis</name>
    <dbReference type="NCBI Taxonomy" id="1561998"/>
    <lineage>
        <taxon>Eukaryota</taxon>
        <taxon>Metazoa</taxon>
        <taxon>Ecdysozoa</taxon>
        <taxon>Nematoda</taxon>
        <taxon>Chromadorea</taxon>
        <taxon>Rhabditida</taxon>
        <taxon>Rhabditina</taxon>
        <taxon>Rhabditomorpha</taxon>
        <taxon>Rhabditoidea</taxon>
        <taxon>Rhabditidae</taxon>
        <taxon>Peloderinae</taxon>
        <taxon>Caenorhabditis</taxon>
    </lineage>
</organism>
<dbReference type="GO" id="GO:0061630">
    <property type="term" value="F:ubiquitin protein ligase activity"/>
    <property type="evidence" value="ECO:0007669"/>
    <property type="project" value="TreeGrafter"/>
</dbReference>
<dbReference type="PANTHER" id="PTHR22791:SF6">
    <property type="entry name" value="RING-TYPE DOMAIN-CONTAINING PROTEIN"/>
    <property type="match status" value="1"/>
</dbReference>
<dbReference type="WBParaSite" id="Csp11.Scaffold629.g11046.t1">
    <property type="protein sequence ID" value="Csp11.Scaffold629.g11046.t1"/>
    <property type="gene ID" value="Csp11.Scaffold629.g11046"/>
</dbReference>
<evidence type="ECO:0000256" key="3">
    <source>
        <dbReference type="PROSITE-ProRule" id="PRU00175"/>
    </source>
</evidence>
<dbReference type="STRING" id="1561998.A0A1I7TRI0"/>
<dbReference type="PANTHER" id="PTHR22791">
    <property type="entry name" value="RING-TYPE DOMAIN-CONTAINING PROTEIN"/>
    <property type="match status" value="1"/>
</dbReference>
<keyword evidence="2" id="KW-0862">Zinc</keyword>
<keyword evidence="1 3" id="KW-0863">Zinc-finger</keyword>
<name>A0A1I7TRI0_9PELO</name>
<accession>A0A1I7TRI0</accession>
<reference evidence="6" key="1">
    <citation type="submission" date="2016-11" db="UniProtKB">
        <authorList>
            <consortium name="WormBaseParasite"/>
        </authorList>
    </citation>
    <scope>IDENTIFICATION</scope>
</reference>
<dbReference type="GO" id="GO:0008270">
    <property type="term" value="F:zinc ion binding"/>
    <property type="evidence" value="ECO:0007669"/>
    <property type="project" value="UniProtKB-KW"/>
</dbReference>
<dbReference type="PROSITE" id="PS50089">
    <property type="entry name" value="ZF_RING_2"/>
    <property type="match status" value="1"/>
</dbReference>
<evidence type="ECO:0000259" key="4">
    <source>
        <dbReference type="PROSITE" id="PS50089"/>
    </source>
</evidence>
<dbReference type="InterPro" id="IPR051435">
    <property type="entry name" value="RING_finger_E3_ubiq-ligases"/>
</dbReference>
<dbReference type="SUPFAM" id="SSF57850">
    <property type="entry name" value="RING/U-box"/>
    <property type="match status" value="1"/>
</dbReference>
<dbReference type="Gene3D" id="3.30.40.10">
    <property type="entry name" value="Zinc/RING finger domain, C3HC4 (zinc finger)"/>
    <property type="match status" value="1"/>
</dbReference>
<dbReference type="InterPro" id="IPR001841">
    <property type="entry name" value="Znf_RING"/>
</dbReference>
<dbReference type="InterPro" id="IPR013083">
    <property type="entry name" value="Znf_RING/FYVE/PHD"/>
</dbReference>
<evidence type="ECO:0000313" key="6">
    <source>
        <dbReference type="WBParaSite" id="Csp11.Scaffold629.g11046.t1"/>
    </source>
</evidence>
<feature type="domain" description="RING-type" evidence="4">
    <location>
        <begin position="65"/>
        <end position="117"/>
    </location>
</feature>
<dbReference type="AlphaFoldDB" id="A0A1I7TRI0"/>
<evidence type="ECO:0000256" key="1">
    <source>
        <dbReference type="ARBA" id="ARBA00022771"/>
    </source>
</evidence>
<evidence type="ECO:0000313" key="5">
    <source>
        <dbReference type="Proteomes" id="UP000095282"/>
    </source>
</evidence>
<keyword evidence="5" id="KW-1185">Reference proteome</keyword>
<sequence>MPSTTTTGPSSSTTAEQESLAKQLSDALAKRTKLTAALKKAGDSVERTKQEIAGIDEKLSTLLECTVCTLKYDKMSRVPLILTCGHTGCARCVARLVSMQSGGNKTGIFKLRCFHCRQPTNETTGQFDIELFSINKALLCAIPDKE</sequence>
<keyword evidence="1 3" id="KW-0479">Metal-binding</keyword>
<dbReference type="GO" id="GO:0016567">
    <property type="term" value="P:protein ubiquitination"/>
    <property type="evidence" value="ECO:0007669"/>
    <property type="project" value="TreeGrafter"/>
</dbReference>
<evidence type="ECO:0000256" key="2">
    <source>
        <dbReference type="ARBA" id="ARBA00022833"/>
    </source>
</evidence>
<protein>
    <submittedName>
        <fullName evidence="6">RING-type domain-containing protein</fullName>
    </submittedName>
</protein>
<dbReference type="Proteomes" id="UP000095282">
    <property type="component" value="Unplaced"/>
</dbReference>
<dbReference type="eggNOG" id="KOG2177">
    <property type="taxonomic scope" value="Eukaryota"/>
</dbReference>